<dbReference type="Proteomes" id="UP000270261">
    <property type="component" value="Unassembled WGS sequence"/>
</dbReference>
<protein>
    <submittedName>
        <fullName evidence="2">Uncharacterized protein</fullName>
    </submittedName>
</protein>
<dbReference type="AlphaFoldDB" id="A0A3R8NCT4"/>
<reference evidence="2 3" key="1">
    <citation type="submission" date="2018-11" db="EMBL/GenBank/DDBJ databases">
        <title>Genome sequencing of Lautropia sp. KCOM 2505 (= ChDC F240).</title>
        <authorList>
            <person name="Kook J.-K."/>
            <person name="Park S.-N."/>
            <person name="Lim Y.K."/>
        </authorList>
    </citation>
    <scope>NUCLEOTIDE SEQUENCE [LARGE SCALE GENOMIC DNA]</scope>
    <source>
        <strain evidence="2 3">KCOM 2505</strain>
    </source>
</reference>
<evidence type="ECO:0000313" key="2">
    <source>
        <dbReference type="EMBL" id="RRN45653.1"/>
    </source>
</evidence>
<sequence>MGRVLRFPGRRGWLAALLALALAGCATPRGADRATEAVRADGPELSGGQGRVREAFSPGGLPDGFGVAWCTNLYEALEGQVRNRQVIDAGEQRLPGYPFLRSNRFLASFAPDFSAQLEAGKPADDGERATRAAALLQTPAFRDWIGRLQQLDTHVRRLEVNRLPDESFPLYHLPNRMQLEDSLSRCAPLMAAHLTPADVPRVLQQAVVPDEYRRSLRALGLYPLTGIGVASSIRNWEADQRRVFRSERRPSLSGRASFQRYRPAQQISGADAWRTAAQIMRDVPRDALGIPQFSAAQRELLFVAFAPTWEVATTTDSDRIGRLQWIDLAGLVRDPDERFWLDVDTNVPVVYQRLSFTRFGDAVLPQLEYLVWFSDRPMQGSGDLQGGRLDGLIWRVTLDTDGAPLIYDTIQPSGRYAMFFPTRRLQVNRAGQAAVESLAEWVYSPIDTAIEDWVGETWPGPLTLWVSSGTHQLVGVSRPGRNWGSPVFDNPPYRLESSDMLRALPVPGGVARSIYNQDGVVSGTERLGRLLFWAMGVSNVGAMRQSGHQPTALVGRRHFDDAWLFDKRYVRVPVKR</sequence>
<feature type="signal peptide" evidence="1">
    <location>
        <begin position="1"/>
        <end position="31"/>
    </location>
</feature>
<accession>A0A3R8NCT4</accession>
<evidence type="ECO:0000256" key="1">
    <source>
        <dbReference type="SAM" id="SignalP"/>
    </source>
</evidence>
<organism evidence="2 3">
    <name type="scientific">Lautropia dentalis</name>
    <dbReference type="NCBI Taxonomy" id="2490857"/>
    <lineage>
        <taxon>Bacteria</taxon>
        <taxon>Pseudomonadati</taxon>
        <taxon>Pseudomonadota</taxon>
        <taxon>Betaproteobacteria</taxon>
        <taxon>Burkholderiales</taxon>
        <taxon>Burkholderiaceae</taxon>
        <taxon>Lautropia</taxon>
    </lineage>
</organism>
<comment type="caution">
    <text evidence="2">The sequence shown here is derived from an EMBL/GenBank/DDBJ whole genome shotgun (WGS) entry which is preliminary data.</text>
</comment>
<keyword evidence="3" id="KW-1185">Reference proteome</keyword>
<dbReference type="EMBL" id="RRUE01000001">
    <property type="protein sequence ID" value="RRN45653.1"/>
    <property type="molecule type" value="Genomic_DNA"/>
</dbReference>
<gene>
    <name evidence="2" type="ORF">EHV23_05715</name>
</gene>
<keyword evidence="1" id="KW-0732">Signal</keyword>
<name>A0A3R8NCT4_9BURK</name>
<feature type="chain" id="PRO_5018524622" evidence="1">
    <location>
        <begin position="32"/>
        <end position="576"/>
    </location>
</feature>
<dbReference type="PROSITE" id="PS51257">
    <property type="entry name" value="PROKAR_LIPOPROTEIN"/>
    <property type="match status" value="1"/>
</dbReference>
<dbReference type="OrthoDB" id="5405204at2"/>
<proteinExistence type="predicted"/>
<dbReference type="RefSeq" id="WP_125095082.1">
    <property type="nucleotide sequence ID" value="NZ_RRUE01000001.1"/>
</dbReference>
<evidence type="ECO:0000313" key="3">
    <source>
        <dbReference type="Proteomes" id="UP000270261"/>
    </source>
</evidence>